<evidence type="ECO:0000313" key="1">
    <source>
        <dbReference type="EMBL" id="PKU49488.1"/>
    </source>
</evidence>
<keyword evidence="2" id="KW-1185">Reference proteome</keyword>
<gene>
    <name evidence="1" type="ORF">llap_197</name>
</gene>
<dbReference type="OrthoDB" id="276744at2759"/>
<protein>
    <recommendedName>
        <fullName evidence="3">Rna-directed dna polymerase from mobile element jockey-like</fullName>
    </recommendedName>
</protein>
<sequence>MKFSKGKCRVLYLHGNNPMHQYRLGGDLLDSSFVEKDVGVLVDSKLTMRQQCAPVAKKANSVLGCIKKRVASRLREVILPLYSALLRLQMEYCVQFWAPQFKKDKELSEIVQGRTTKMIQGMDPLMKKG</sequence>
<accession>A0A2I0UTY7</accession>
<evidence type="ECO:0000313" key="2">
    <source>
        <dbReference type="Proteomes" id="UP000233556"/>
    </source>
</evidence>
<reference evidence="2" key="1">
    <citation type="submission" date="2017-11" db="EMBL/GenBank/DDBJ databases">
        <authorList>
            <person name="Lima N.C."/>
            <person name="Parody-Merino A.M."/>
            <person name="Battley P.F."/>
            <person name="Fidler A.E."/>
            <person name="Prosdocimi F."/>
        </authorList>
    </citation>
    <scope>NUCLEOTIDE SEQUENCE [LARGE SCALE GENOMIC DNA]</scope>
</reference>
<dbReference type="PANTHER" id="PTHR33332">
    <property type="entry name" value="REVERSE TRANSCRIPTASE DOMAIN-CONTAINING PROTEIN"/>
    <property type="match status" value="1"/>
</dbReference>
<evidence type="ECO:0008006" key="3">
    <source>
        <dbReference type="Google" id="ProtNLM"/>
    </source>
</evidence>
<organism evidence="1 2">
    <name type="scientific">Limosa lapponica baueri</name>
    <dbReference type="NCBI Taxonomy" id="1758121"/>
    <lineage>
        <taxon>Eukaryota</taxon>
        <taxon>Metazoa</taxon>
        <taxon>Chordata</taxon>
        <taxon>Craniata</taxon>
        <taxon>Vertebrata</taxon>
        <taxon>Euteleostomi</taxon>
        <taxon>Archelosauria</taxon>
        <taxon>Archosauria</taxon>
        <taxon>Dinosauria</taxon>
        <taxon>Saurischia</taxon>
        <taxon>Theropoda</taxon>
        <taxon>Coelurosauria</taxon>
        <taxon>Aves</taxon>
        <taxon>Neognathae</taxon>
        <taxon>Neoaves</taxon>
        <taxon>Charadriiformes</taxon>
        <taxon>Scolopacidae</taxon>
        <taxon>Limosa</taxon>
    </lineage>
</organism>
<dbReference type="AlphaFoldDB" id="A0A2I0UTY7"/>
<dbReference type="EMBL" id="KZ505637">
    <property type="protein sequence ID" value="PKU49488.1"/>
    <property type="molecule type" value="Genomic_DNA"/>
</dbReference>
<name>A0A2I0UTY7_LIMLA</name>
<dbReference type="Proteomes" id="UP000233556">
    <property type="component" value="Unassembled WGS sequence"/>
</dbReference>
<reference evidence="2" key="2">
    <citation type="submission" date="2017-12" db="EMBL/GenBank/DDBJ databases">
        <title>Genome sequence of the Bar-tailed Godwit (Limosa lapponica baueri).</title>
        <authorList>
            <person name="Lima N.C.B."/>
            <person name="Parody-Merino A.M."/>
            <person name="Battley P.F."/>
            <person name="Fidler A.E."/>
            <person name="Prosdocimi F."/>
        </authorList>
    </citation>
    <scope>NUCLEOTIDE SEQUENCE [LARGE SCALE GENOMIC DNA]</scope>
</reference>
<proteinExistence type="predicted"/>